<gene>
    <name evidence="1" type="ORF">EJF14_10212</name>
</gene>
<keyword evidence="2" id="KW-1185">Reference proteome</keyword>
<evidence type="ECO:0000313" key="1">
    <source>
        <dbReference type="EMBL" id="QFZ25127.1"/>
    </source>
</evidence>
<organism evidence="1 2">
    <name type="scientific">Clavispora lusitaniae</name>
    <name type="common">Candida lusitaniae</name>
    <dbReference type="NCBI Taxonomy" id="36911"/>
    <lineage>
        <taxon>Eukaryota</taxon>
        <taxon>Fungi</taxon>
        <taxon>Dikarya</taxon>
        <taxon>Ascomycota</taxon>
        <taxon>Saccharomycotina</taxon>
        <taxon>Pichiomycetes</taxon>
        <taxon>Metschnikowiaceae</taxon>
        <taxon>Clavispora</taxon>
    </lineage>
</organism>
<dbReference type="Proteomes" id="UP000326582">
    <property type="component" value="Chromosome 1"/>
</dbReference>
<protein>
    <submittedName>
        <fullName evidence="1">Meiotic activator</fullName>
    </submittedName>
</protein>
<reference evidence="2" key="1">
    <citation type="journal article" date="2019" name="MBio">
        <title>Comparative genomics for the elucidation of multidrug resistance (MDR) in Candida lusitaniae.</title>
        <authorList>
            <person name="Kannan A."/>
            <person name="Asner S.A."/>
            <person name="Trachsel E."/>
            <person name="Kelly S."/>
            <person name="Parker J."/>
            <person name="Sanglard D."/>
        </authorList>
    </citation>
    <scope>NUCLEOTIDE SEQUENCE [LARGE SCALE GENOMIC DNA]</scope>
    <source>
        <strain evidence="2">P1</strain>
    </source>
</reference>
<dbReference type="EMBL" id="CP038484">
    <property type="protein sequence ID" value="QFZ25127.1"/>
    <property type="molecule type" value="Genomic_DNA"/>
</dbReference>
<sequence length="489" mass="54401">MLRFHCIRHIAKCCIHQPARFIVFCIHSYNVCFIAPLVGCSSCLARRSQSARTSFVPFFFCSHLVSLNVGSAFIFNFSPFISLFFSLSLSIFINQIFLITFLQIALLIMASNNLSNPAISQTSFAKGSKDFDIDKENISPDIKQPKAKGKPSACVFVASLRSSKTDDELCRSVTSLFSKFGELVSVKVLRDPLNRPYAFAQYANDEDCKNAITLGHGTELEGRKLRCEAAKVNRTLFVSSSRPLRLEDLQTTVSRFGEIELLLGSTPEGDVVHMVQGATSFSWFVKFSYRDDAIRAFASLAEDSHFHVEWAQNIDDVNTLGCNIDRTSIYIGSLGPNVTEKEITTHFSAHGEIEEVSVINRLSSSFAFVTYTTEEAAASAVERDNHSMFMDKTIHVQYKEISRKQTPKVILSPRSPVALAPPPINLRKKGLRAKYTNGGDFQTAKPEGSQGTHRDYQSKENKVGLVSGARGFRKRGAQGGLYYFIPQSL</sequence>
<proteinExistence type="predicted"/>
<name>A0ACD0WC86_CLALS</name>
<evidence type="ECO:0000313" key="2">
    <source>
        <dbReference type="Proteomes" id="UP000326582"/>
    </source>
</evidence>
<accession>A0ACD0WC86</accession>